<keyword evidence="4 7" id="KW-0812">Transmembrane</keyword>
<dbReference type="PANTHER" id="PTHR40074:SF2">
    <property type="entry name" value="O-ACETYLTRANSFERASE WECH"/>
    <property type="match status" value="1"/>
</dbReference>
<dbReference type="Proteomes" id="UP001600894">
    <property type="component" value="Unassembled WGS sequence"/>
</dbReference>
<keyword evidence="10" id="KW-1185">Reference proteome</keyword>
<keyword evidence="6 7" id="KW-0472">Membrane</keyword>
<evidence type="ECO:0000256" key="3">
    <source>
        <dbReference type="ARBA" id="ARBA00022475"/>
    </source>
</evidence>
<feature type="transmembrane region" description="Helical" evidence="7">
    <location>
        <begin position="181"/>
        <end position="199"/>
    </location>
</feature>
<keyword evidence="9" id="KW-0808">Transferase</keyword>
<proteinExistence type="inferred from homology"/>
<comment type="similarity">
    <text evidence="2">Belongs to the acyltransferase 3 family.</text>
</comment>
<feature type="transmembrane region" description="Helical" evidence="7">
    <location>
        <begin position="331"/>
        <end position="351"/>
    </location>
</feature>
<dbReference type="InterPro" id="IPR002656">
    <property type="entry name" value="Acyl_transf_3_dom"/>
</dbReference>
<feature type="transmembrane region" description="Helical" evidence="7">
    <location>
        <begin position="271"/>
        <end position="292"/>
    </location>
</feature>
<name>A0ABQ0B1L2_9FIRM</name>
<evidence type="ECO:0000256" key="1">
    <source>
        <dbReference type="ARBA" id="ARBA00004651"/>
    </source>
</evidence>
<dbReference type="EMBL" id="BAABXL010000001">
    <property type="protein sequence ID" value="GAA6270168.1"/>
    <property type="molecule type" value="Genomic_DNA"/>
</dbReference>
<protein>
    <submittedName>
        <fullName evidence="9">Acyltransferase family protein</fullName>
    </submittedName>
</protein>
<feature type="transmembrane region" description="Helical" evidence="7">
    <location>
        <begin position="102"/>
        <end position="119"/>
    </location>
</feature>
<evidence type="ECO:0000256" key="7">
    <source>
        <dbReference type="SAM" id="Phobius"/>
    </source>
</evidence>
<organism evidence="9 10">
    <name type="scientific">Enterocloster alcoholdehydrogenati</name>
    <dbReference type="NCBI Taxonomy" id="2547410"/>
    <lineage>
        <taxon>Bacteria</taxon>
        <taxon>Bacillati</taxon>
        <taxon>Bacillota</taxon>
        <taxon>Clostridia</taxon>
        <taxon>Lachnospirales</taxon>
        <taxon>Lachnospiraceae</taxon>
        <taxon>Enterocloster</taxon>
    </lineage>
</organism>
<evidence type="ECO:0000256" key="2">
    <source>
        <dbReference type="ARBA" id="ARBA00007400"/>
    </source>
</evidence>
<feature type="transmembrane region" description="Helical" evidence="7">
    <location>
        <begin position="65"/>
        <end position="82"/>
    </location>
</feature>
<accession>A0ABQ0B1L2</accession>
<keyword evidence="3" id="KW-1003">Cell membrane</keyword>
<feature type="transmembrane region" description="Helical" evidence="7">
    <location>
        <begin position="153"/>
        <end position="174"/>
    </location>
</feature>
<evidence type="ECO:0000313" key="9">
    <source>
        <dbReference type="EMBL" id="GAA6270168.1"/>
    </source>
</evidence>
<comment type="caution">
    <text evidence="9">The sequence shown here is derived from an EMBL/GenBank/DDBJ whole genome shotgun (WGS) entry which is preliminary data.</text>
</comment>
<reference evidence="9 10" key="1">
    <citation type="submission" date="2024-04" db="EMBL/GenBank/DDBJ databases">
        <title>Defined microbial consortia suppress multidrug-resistant proinflammatory Enterobacteriaceae via ecological control.</title>
        <authorList>
            <person name="Furuichi M."/>
            <person name="Kawaguchi T."/>
            <person name="Pust M."/>
            <person name="Yasuma K."/>
            <person name="Plichta D."/>
            <person name="Hasegawa N."/>
            <person name="Ohya T."/>
            <person name="Bhattarai S."/>
            <person name="Sasajima S."/>
            <person name="Aoto Y."/>
            <person name="Tuganbaev T."/>
            <person name="Yaginuma M."/>
            <person name="Ueda M."/>
            <person name="Okahashi N."/>
            <person name="Amafuji K."/>
            <person name="Kiridooshi Y."/>
            <person name="Sugita K."/>
            <person name="Strazar M."/>
            <person name="Skelly A."/>
            <person name="Suda W."/>
            <person name="Hattori M."/>
            <person name="Nakamoto N."/>
            <person name="Caballero S."/>
            <person name="Norman J."/>
            <person name="Olle B."/>
            <person name="Tanoue T."/>
            <person name="Arita M."/>
            <person name="Bucci V."/>
            <person name="Atarashi K."/>
            <person name="Xavier R."/>
            <person name="Honda K."/>
        </authorList>
    </citation>
    <scope>NUCLEOTIDE SEQUENCE [LARGE SCALE GENOMIC DNA]</scope>
    <source>
        <strain evidence="10">f13</strain>
    </source>
</reference>
<comment type="subcellular location">
    <subcellularLocation>
        <location evidence="1">Cell membrane</location>
        <topology evidence="1">Multi-pass membrane protein</topology>
    </subcellularLocation>
</comment>
<dbReference type="Pfam" id="PF01757">
    <property type="entry name" value="Acyl_transf_3"/>
    <property type="match status" value="1"/>
</dbReference>
<evidence type="ECO:0000259" key="8">
    <source>
        <dbReference type="Pfam" id="PF01757"/>
    </source>
</evidence>
<feature type="domain" description="Acyltransferase 3" evidence="8">
    <location>
        <begin position="27"/>
        <end position="348"/>
    </location>
</feature>
<dbReference type="PANTHER" id="PTHR40074">
    <property type="entry name" value="O-ACETYLTRANSFERASE WECH"/>
    <property type="match status" value="1"/>
</dbReference>
<evidence type="ECO:0000256" key="4">
    <source>
        <dbReference type="ARBA" id="ARBA00022692"/>
    </source>
</evidence>
<evidence type="ECO:0000256" key="6">
    <source>
        <dbReference type="ARBA" id="ARBA00023136"/>
    </source>
</evidence>
<dbReference type="GO" id="GO:0016746">
    <property type="term" value="F:acyltransferase activity"/>
    <property type="evidence" value="ECO:0007669"/>
    <property type="project" value="UniProtKB-KW"/>
</dbReference>
<evidence type="ECO:0000256" key="5">
    <source>
        <dbReference type="ARBA" id="ARBA00022989"/>
    </source>
</evidence>
<feature type="transmembrane region" description="Helical" evidence="7">
    <location>
        <begin position="242"/>
        <end position="259"/>
    </location>
</feature>
<sequence>MEERPEKGSAAGADEAWFRNRVSWLSFFFSLLVVWVHSPNVDLFAKGTEGMEAAQRLEHMGADQLGQIAVPGFFMISAYLFYRNFHIKSLAGKWNSRIKSILIPYVVWNFLYYMAYVIVTRIQAAERIIGREPVPFNGEELLAAVVRYRYNPVFWYLFQLILLIALAPVLYAVLRRTLIGTLFLALLLLGLWKGWSLPYLNLDALFYYSAAAFLAIGRERWGNVLERRPSGWNAQEGSGEGMFFAPVLLAVSGAFLWFSGRPGAVFYQLPFHTVLIRFWGVCIAVWAIRFIPFPAADDLVKNSFFMYAIHFPWVRLFNKLGALLLPEGAGSALAMFVAMPVLVLAVTWGLGNFMKRFMPGIYGLLSGGRGR</sequence>
<keyword evidence="9" id="KW-0012">Acyltransferase</keyword>
<evidence type="ECO:0000313" key="10">
    <source>
        <dbReference type="Proteomes" id="UP001600894"/>
    </source>
</evidence>
<keyword evidence="5 7" id="KW-1133">Transmembrane helix</keyword>
<feature type="transmembrane region" description="Helical" evidence="7">
    <location>
        <begin position="21"/>
        <end position="38"/>
    </location>
</feature>
<gene>
    <name evidence="9" type="ORF">F130042H8_32280</name>
</gene>
<dbReference type="RefSeq" id="WP_178301915.1">
    <property type="nucleotide sequence ID" value="NZ_BAABXL010000001.1"/>
</dbReference>